<protein>
    <submittedName>
        <fullName evidence="1">Uncharacterized protein</fullName>
    </submittedName>
</protein>
<dbReference type="Proteomes" id="UP001367508">
    <property type="component" value="Unassembled WGS sequence"/>
</dbReference>
<reference evidence="1 2" key="1">
    <citation type="submission" date="2024-01" db="EMBL/GenBank/DDBJ databases">
        <title>The genomes of 5 underutilized Papilionoideae crops provide insights into root nodulation and disease resistanc.</title>
        <authorList>
            <person name="Jiang F."/>
        </authorList>
    </citation>
    <scope>NUCLEOTIDE SEQUENCE [LARGE SCALE GENOMIC DNA]</scope>
    <source>
        <strain evidence="1">LVBAO_FW01</strain>
        <tissue evidence="1">Leaves</tissue>
    </source>
</reference>
<proteinExistence type="predicted"/>
<comment type="caution">
    <text evidence="1">The sequence shown here is derived from an EMBL/GenBank/DDBJ whole genome shotgun (WGS) entry which is preliminary data.</text>
</comment>
<name>A0AAN9LUN3_CANGL</name>
<organism evidence="1 2">
    <name type="scientific">Canavalia gladiata</name>
    <name type="common">Sword bean</name>
    <name type="synonym">Dolichos gladiatus</name>
    <dbReference type="NCBI Taxonomy" id="3824"/>
    <lineage>
        <taxon>Eukaryota</taxon>
        <taxon>Viridiplantae</taxon>
        <taxon>Streptophyta</taxon>
        <taxon>Embryophyta</taxon>
        <taxon>Tracheophyta</taxon>
        <taxon>Spermatophyta</taxon>
        <taxon>Magnoliopsida</taxon>
        <taxon>eudicotyledons</taxon>
        <taxon>Gunneridae</taxon>
        <taxon>Pentapetalae</taxon>
        <taxon>rosids</taxon>
        <taxon>fabids</taxon>
        <taxon>Fabales</taxon>
        <taxon>Fabaceae</taxon>
        <taxon>Papilionoideae</taxon>
        <taxon>50 kb inversion clade</taxon>
        <taxon>NPAAA clade</taxon>
        <taxon>indigoferoid/millettioid clade</taxon>
        <taxon>Phaseoleae</taxon>
        <taxon>Canavalia</taxon>
    </lineage>
</organism>
<sequence>MRIAKSMGLTLIGLVHEGMPRLANANHRSSSSSQFSYEISKSTGEPVKLLKPDVINVKWTNYRTGIDHLEIILALCSDHHLCGAWSVPSSIELAELSHLSSVHGINCIGTAAFNSSHLWFLHLSYGGLMRETRQEGLPWSPFSNGHKSRSVAKSLSDLFNRAHKAFSPQLRELI</sequence>
<accession>A0AAN9LUN3</accession>
<evidence type="ECO:0000313" key="2">
    <source>
        <dbReference type="Proteomes" id="UP001367508"/>
    </source>
</evidence>
<gene>
    <name evidence="1" type="ORF">VNO77_20999</name>
</gene>
<keyword evidence="2" id="KW-1185">Reference proteome</keyword>
<dbReference type="AlphaFoldDB" id="A0AAN9LUN3"/>
<evidence type="ECO:0000313" key="1">
    <source>
        <dbReference type="EMBL" id="KAK7340297.1"/>
    </source>
</evidence>
<dbReference type="EMBL" id="JAYMYQ010000004">
    <property type="protein sequence ID" value="KAK7340297.1"/>
    <property type="molecule type" value="Genomic_DNA"/>
</dbReference>